<gene>
    <name evidence="11" type="primary">atpB</name>
    <name evidence="12" type="ORF">ABXR19_13180</name>
</gene>
<accession>A0ABV2TMK5</accession>
<dbReference type="Gene3D" id="1.20.120.220">
    <property type="entry name" value="ATP synthase, F0 complex, subunit A"/>
    <property type="match status" value="1"/>
</dbReference>
<keyword evidence="10 11" id="KW-0066">ATP synthesis</keyword>
<feature type="transmembrane region" description="Helical" evidence="11">
    <location>
        <begin position="12"/>
        <end position="37"/>
    </location>
</feature>
<evidence type="ECO:0000256" key="3">
    <source>
        <dbReference type="ARBA" id="ARBA00022448"/>
    </source>
</evidence>
<dbReference type="InterPro" id="IPR045082">
    <property type="entry name" value="ATP_syn_F0_a_bact/chloroplast"/>
</dbReference>
<dbReference type="Pfam" id="PF00119">
    <property type="entry name" value="ATP-synt_A"/>
    <property type="match status" value="1"/>
</dbReference>
<evidence type="ECO:0000256" key="9">
    <source>
        <dbReference type="ARBA" id="ARBA00023136"/>
    </source>
</evidence>
<dbReference type="NCBIfam" id="NF009954">
    <property type="entry name" value="PRK13420.1"/>
    <property type="match status" value="1"/>
</dbReference>
<feature type="transmembrane region" description="Helical" evidence="11">
    <location>
        <begin position="195"/>
        <end position="212"/>
    </location>
</feature>
<organism evidence="12 13">
    <name type="scientific">Uliginosibacterium flavum</name>
    <dbReference type="NCBI Taxonomy" id="1396831"/>
    <lineage>
        <taxon>Bacteria</taxon>
        <taxon>Pseudomonadati</taxon>
        <taxon>Pseudomonadota</taxon>
        <taxon>Betaproteobacteria</taxon>
        <taxon>Rhodocyclales</taxon>
        <taxon>Zoogloeaceae</taxon>
        <taxon>Uliginosibacterium</taxon>
    </lineage>
</organism>
<dbReference type="CDD" id="cd00310">
    <property type="entry name" value="ATP-synt_Fo_a_6"/>
    <property type="match status" value="1"/>
</dbReference>
<proteinExistence type="inferred from homology"/>
<keyword evidence="13" id="KW-1185">Reference proteome</keyword>
<evidence type="ECO:0000256" key="10">
    <source>
        <dbReference type="ARBA" id="ARBA00023310"/>
    </source>
</evidence>
<sequence length="234" mass="24649">MDSATLLFAFGPFHLTSTVLTTWGILLALALGCWLGTRKLSVDAPDLVQTALEGVVQTIEDAINGVLPGTAALLLPFIGTLWLFVAIANLTGLIPGLHSPTGDLSTTAALAITVFLSVHWYGLSSEGLRGYLRHYLAPSPILLPFHLLGELSRTIALAVRLFGNIMSLEMAAMLVLLVAGLLVPVPLLLLHIVEALVQAYIFGMLALIYIAGGMQAHEGAAPSDTVPPPKGNAK</sequence>
<protein>
    <recommendedName>
        <fullName evidence="11">ATP synthase subunit a</fullName>
    </recommendedName>
    <alternativeName>
        <fullName evidence="11">ATP synthase F0 sector subunit a</fullName>
    </alternativeName>
    <alternativeName>
        <fullName evidence="11">F-ATPase subunit 6</fullName>
    </alternativeName>
</protein>
<evidence type="ECO:0000256" key="4">
    <source>
        <dbReference type="ARBA" id="ARBA00022547"/>
    </source>
</evidence>
<dbReference type="Proteomes" id="UP001549691">
    <property type="component" value="Unassembled WGS sequence"/>
</dbReference>
<dbReference type="RefSeq" id="WP_354601603.1">
    <property type="nucleotide sequence ID" value="NZ_JBEWZI010000013.1"/>
</dbReference>
<evidence type="ECO:0000256" key="5">
    <source>
        <dbReference type="ARBA" id="ARBA00022692"/>
    </source>
</evidence>
<dbReference type="PROSITE" id="PS00449">
    <property type="entry name" value="ATPASE_A"/>
    <property type="match status" value="1"/>
</dbReference>
<evidence type="ECO:0000256" key="1">
    <source>
        <dbReference type="ARBA" id="ARBA00004141"/>
    </source>
</evidence>
<dbReference type="PANTHER" id="PTHR42823:SF3">
    <property type="entry name" value="ATP SYNTHASE SUBUNIT A, CHLOROPLASTIC"/>
    <property type="match status" value="1"/>
</dbReference>
<keyword evidence="8 11" id="KW-0406">Ion transport</keyword>
<comment type="caution">
    <text evidence="12">The sequence shown here is derived from an EMBL/GenBank/DDBJ whole genome shotgun (WGS) entry which is preliminary data.</text>
</comment>
<dbReference type="EMBL" id="JBEWZI010000013">
    <property type="protein sequence ID" value="MET7015142.1"/>
    <property type="molecule type" value="Genomic_DNA"/>
</dbReference>
<evidence type="ECO:0000256" key="2">
    <source>
        <dbReference type="ARBA" id="ARBA00006810"/>
    </source>
</evidence>
<dbReference type="HAMAP" id="MF_01393">
    <property type="entry name" value="ATP_synth_a_bact"/>
    <property type="match status" value="1"/>
</dbReference>
<feature type="transmembrane region" description="Helical" evidence="11">
    <location>
        <begin position="170"/>
        <end position="189"/>
    </location>
</feature>
<reference evidence="12 13" key="1">
    <citation type="submission" date="2024-07" db="EMBL/GenBank/DDBJ databases">
        <title>Uliginosibacterium flavum JJ3220;KACC:17644.</title>
        <authorList>
            <person name="Kim M.K."/>
        </authorList>
    </citation>
    <scope>NUCLEOTIDE SEQUENCE [LARGE SCALE GENOMIC DNA]</scope>
    <source>
        <strain evidence="12 13">KACC:17644</strain>
    </source>
</reference>
<keyword evidence="6 11" id="KW-0375">Hydrogen ion transport</keyword>
<evidence type="ECO:0000256" key="6">
    <source>
        <dbReference type="ARBA" id="ARBA00022781"/>
    </source>
</evidence>
<keyword evidence="5 11" id="KW-0812">Transmembrane</keyword>
<comment type="similarity">
    <text evidence="2 11">Belongs to the ATPase A chain family.</text>
</comment>
<evidence type="ECO:0000256" key="11">
    <source>
        <dbReference type="HAMAP-Rule" id="MF_01393"/>
    </source>
</evidence>
<dbReference type="InterPro" id="IPR035908">
    <property type="entry name" value="F0_ATP_A_sf"/>
</dbReference>
<dbReference type="PANTHER" id="PTHR42823">
    <property type="entry name" value="ATP SYNTHASE SUBUNIT A, CHLOROPLASTIC"/>
    <property type="match status" value="1"/>
</dbReference>
<keyword evidence="4 11" id="KW-0138">CF(0)</keyword>
<evidence type="ECO:0000313" key="13">
    <source>
        <dbReference type="Proteomes" id="UP001549691"/>
    </source>
</evidence>
<evidence type="ECO:0000256" key="8">
    <source>
        <dbReference type="ARBA" id="ARBA00023065"/>
    </source>
</evidence>
<dbReference type="SUPFAM" id="SSF81336">
    <property type="entry name" value="F1F0 ATP synthase subunit A"/>
    <property type="match status" value="1"/>
</dbReference>
<keyword evidence="9 11" id="KW-0472">Membrane</keyword>
<comment type="subcellular location">
    <subcellularLocation>
        <location evidence="11">Cell membrane</location>
        <topology evidence="11">Multi-pass membrane protein</topology>
    </subcellularLocation>
    <subcellularLocation>
        <location evidence="1">Membrane</location>
        <topology evidence="1">Multi-pass membrane protein</topology>
    </subcellularLocation>
</comment>
<evidence type="ECO:0000256" key="7">
    <source>
        <dbReference type="ARBA" id="ARBA00022989"/>
    </source>
</evidence>
<dbReference type="InterPro" id="IPR023011">
    <property type="entry name" value="ATP_synth_F0_asu_AS"/>
</dbReference>
<keyword evidence="3 11" id="KW-0813">Transport</keyword>
<name>A0ABV2TMK5_9RHOO</name>
<keyword evidence="11" id="KW-1003">Cell membrane</keyword>
<feature type="transmembrane region" description="Helical" evidence="11">
    <location>
        <begin position="104"/>
        <end position="121"/>
    </location>
</feature>
<dbReference type="PRINTS" id="PR00123">
    <property type="entry name" value="ATPASEA"/>
</dbReference>
<evidence type="ECO:0000313" key="12">
    <source>
        <dbReference type="EMBL" id="MET7015142.1"/>
    </source>
</evidence>
<feature type="transmembrane region" description="Helical" evidence="11">
    <location>
        <begin position="71"/>
        <end position="92"/>
    </location>
</feature>
<comment type="function">
    <text evidence="11">Key component of the proton channel; it plays a direct role in the translocation of protons across the membrane.</text>
</comment>
<keyword evidence="7 11" id="KW-1133">Transmembrane helix</keyword>
<dbReference type="InterPro" id="IPR000568">
    <property type="entry name" value="ATP_synth_F0_asu"/>
</dbReference>